<dbReference type="OrthoDB" id="245563at2759"/>
<dbReference type="Gene3D" id="3.30.420.10">
    <property type="entry name" value="Ribonuclease H-like superfamily/Ribonuclease H"/>
    <property type="match status" value="1"/>
</dbReference>
<evidence type="ECO:0000256" key="1">
    <source>
        <dbReference type="ARBA" id="ARBA00005300"/>
    </source>
</evidence>
<evidence type="ECO:0000313" key="4">
    <source>
        <dbReference type="EMBL" id="KAJ5403419.1"/>
    </source>
</evidence>
<keyword evidence="5" id="KW-1185">Reference proteome</keyword>
<name>A0A9W9W4M9_9EURO</name>
<dbReference type="Pfam" id="PF00075">
    <property type="entry name" value="RNase_H"/>
    <property type="match status" value="1"/>
</dbReference>
<reference evidence="4" key="2">
    <citation type="journal article" date="2023" name="IMA Fungus">
        <title>Comparative genomic study of the Penicillium genus elucidates a diverse pangenome and 15 lateral gene transfer events.</title>
        <authorList>
            <person name="Petersen C."/>
            <person name="Sorensen T."/>
            <person name="Nielsen M.R."/>
            <person name="Sondergaard T.E."/>
            <person name="Sorensen J.L."/>
            <person name="Fitzpatrick D.A."/>
            <person name="Frisvad J.C."/>
            <person name="Nielsen K.L."/>
        </authorList>
    </citation>
    <scope>NUCLEOTIDE SEQUENCE</scope>
    <source>
        <strain evidence="4">IBT 29677</strain>
    </source>
</reference>
<dbReference type="InterPro" id="IPR012337">
    <property type="entry name" value="RNaseH-like_sf"/>
</dbReference>
<comment type="caution">
    <text evidence="4">The sequence shown here is derived from an EMBL/GenBank/DDBJ whole genome shotgun (WGS) entry which is preliminary data.</text>
</comment>
<dbReference type="PANTHER" id="PTHR10642:SF25">
    <property type="entry name" value="RNASE H TYPE-1 DOMAIN-CONTAINING PROTEIN"/>
    <property type="match status" value="1"/>
</dbReference>
<feature type="compositionally biased region" description="Low complexity" evidence="2">
    <location>
        <begin position="166"/>
        <end position="175"/>
    </location>
</feature>
<dbReference type="GO" id="GO:0003676">
    <property type="term" value="F:nucleic acid binding"/>
    <property type="evidence" value="ECO:0007669"/>
    <property type="project" value="InterPro"/>
</dbReference>
<dbReference type="InterPro" id="IPR036397">
    <property type="entry name" value="RNaseH_sf"/>
</dbReference>
<gene>
    <name evidence="4" type="ORF">N7509_003290</name>
</gene>
<dbReference type="InterPro" id="IPR002156">
    <property type="entry name" value="RNaseH_domain"/>
</dbReference>
<feature type="domain" description="RNase H type-1" evidence="3">
    <location>
        <begin position="1"/>
        <end position="158"/>
    </location>
</feature>
<dbReference type="EMBL" id="JAPZBU010000005">
    <property type="protein sequence ID" value="KAJ5403419.1"/>
    <property type="molecule type" value="Genomic_DNA"/>
</dbReference>
<dbReference type="PROSITE" id="PS50879">
    <property type="entry name" value="RNASE_H_1"/>
    <property type="match status" value="1"/>
</dbReference>
<evidence type="ECO:0000259" key="3">
    <source>
        <dbReference type="PROSITE" id="PS50879"/>
    </source>
</evidence>
<protein>
    <submittedName>
        <fullName evidence="4">Ribonuclease H1</fullName>
    </submittedName>
</protein>
<dbReference type="InterPro" id="IPR050092">
    <property type="entry name" value="RNase_H"/>
</dbReference>
<feature type="region of interest" description="Disordered" evidence="2">
    <location>
        <begin position="155"/>
        <end position="175"/>
    </location>
</feature>
<sequence>MVYVMEIYTDGGCRGNGRPGAIGAAAAVFVPKYGRNTCWTDCLPQYPPPTSQRAEIQAIILALEKALSLYHDLDNDPRLDVTVYSDSRYAVGCMSQWIYKWVKNGWINSAGNDVANQDLLKKASDLDDDLRDQGKVEYVWIPRDKNQDADRLCNEVLDDQSPPSPSSSSSSSSYY</sequence>
<dbReference type="PANTHER" id="PTHR10642">
    <property type="entry name" value="RIBONUCLEASE H1"/>
    <property type="match status" value="1"/>
</dbReference>
<dbReference type="SUPFAM" id="SSF53098">
    <property type="entry name" value="Ribonuclease H-like"/>
    <property type="match status" value="1"/>
</dbReference>
<proteinExistence type="inferred from homology"/>
<dbReference type="RefSeq" id="XP_056490661.1">
    <property type="nucleotide sequence ID" value="XM_056627927.1"/>
</dbReference>
<dbReference type="AlphaFoldDB" id="A0A9W9W4M9"/>
<evidence type="ECO:0000313" key="5">
    <source>
        <dbReference type="Proteomes" id="UP001147747"/>
    </source>
</evidence>
<evidence type="ECO:0000256" key="2">
    <source>
        <dbReference type="SAM" id="MobiDB-lite"/>
    </source>
</evidence>
<comment type="similarity">
    <text evidence="1">Belongs to the RNase H family.</text>
</comment>
<dbReference type="GeneID" id="81366907"/>
<accession>A0A9W9W4M9</accession>
<dbReference type="GO" id="GO:0004523">
    <property type="term" value="F:RNA-DNA hybrid ribonuclease activity"/>
    <property type="evidence" value="ECO:0007669"/>
    <property type="project" value="InterPro"/>
</dbReference>
<reference evidence="4" key="1">
    <citation type="submission" date="2022-12" db="EMBL/GenBank/DDBJ databases">
        <authorList>
            <person name="Petersen C."/>
        </authorList>
    </citation>
    <scope>NUCLEOTIDE SEQUENCE</scope>
    <source>
        <strain evidence="4">IBT 29677</strain>
    </source>
</reference>
<organism evidence="4 5">
    <name type="scientific">Penicillium cosmopolitanum</name>
    <dbReference type="NCBI Taxonomy" id="1131564"/>
    <lineage>
        <taxon>Eukaryota</taxon>
        <taxon>Fungi</taxon>
        <taxon>Dikarya</taxon>
        <taxon>Ascomycota</taxon>
        <taxon>Pezizomycotina</taxon>
        <taxon>Eurotiomycetes</taxon>
        <taxon>Eurotiomycetidae</taxon>
        <taxon>Eurotiales</taxon>
        <taxon>Aspergillaceae</taxon>
        <taxon>Penicillium</taxon>
    </lineage>
</organism>
<dbReference type="Proteomes" id="UP001147747">
    <property type="component" value="Unassembled WGS sequence"/>
</dbReference>
<dbReference type="GO" id="GO:0043137">
    <property type="term" value="P:DNA replication, removal of RNA primer"/>
    <property type="evidence" value="ECO:0007669"/>
    <property type="project" value="TreeGrafter"/>
</dbReference>